<dbReference type="SUPFAM" id="SSF51351">
    <property type="entry name" value="Triosephosphate isomerase (TIM)"/>
    <property type="match status" value="1"/>
</dbReference>
<comment type="function">
    <text evidence="3">It is also responsible for the non-negligible production of methylglyoxal a reactive cytotoxic side-product that modifies and can alter proteins, DNA and lipids.</text>
</comment>
<comment type="catalytic activity">
    <reaction evidence="11">
        <text>D-glyceraldehyde 3-phosphate = dihydroxyacetone phosphate</text>
        <dbReference type="Rhea" id="RHEA:18585"/>
        <dbReference type="ChEBI" id="CHEBI:57642"/>
        <dbReference type="ChEBI" id="CHEBI:59776"/>
        <dbReference type="EC" id="5.3.1.1"/>
    </reaction>
</comment>
<comment type="caution">
    <text evidence="12">The sequence shown here is derived from an EMBL/GenBank/DDBJ whole genome shotgun (WGS) entry which is preliminary data.</text>
</comment>
<dbReference type="GO" id="GO:0046166">
    <property type="term" value="P:glyceraldehyde-3-phosphate biosynthetic process"/>
    <property type="evidence" value="ECO:0007669"/>
    <property type="project" value="TreeGrafter"/>
</dbReference>
<proteinExistence type="inferred from homology"/>
<evidence type="ECO:0000313" key="13">
    <source>
        <dbReference type="Proteomes" id="UP001177744"/>
    </source>
</evidence>
<dbReference type="EC" id="5.3.1.1" evidence="11"/>
<sequence length="105" mass="11406">MNGQKSTPGQFITTLKAVKVPADTEVMFAPTTTYTDFARQKLDIFQDCCGCQDLLQMAQSTHIIYGGSVIGAICKELARQLDVDGFLMGGASLKPEFVDIINAKQ</sequence>
<evidence type="ECO:0000256" key="7">
    <source>
        <dbReference type="ARBA" id="ARBA00019397"/>
    </source>
</evidence>
<evidence type="ECO:0000313" key="12">
    <source>
        <dbReference type="EMBL" id="KAK1343673.1"/>
    </source>
</evidence>
<dbReference type="InterPro" id="IPR013785">
    <property type="entry name" value="Aldolase_TIM"/>
</dbReference>
<dbReference type="GO" id="GO:0006094">
    <property type="term" value="P:gluconeogenesis"/>
    <property type="evidence" value="ECO:0007669"/>
    <property type="project" value="UniProtKB-KW"/>
</dbReference>
<evidence type="ECO:0000256" key="11">
    <source>
        <dbReference type="RuleBase" id="RU363013"/>
    </source>
</evidence>
<comment type="subunit">
    <text evidence="6">Homodimer.</text>
</comment>
<reference evidence="12" key="1">
    <citation type="submission" date="2023-06" db="EMBL/GenBank/DDBJ databases">
        <title>Reference genome for the Northern bat (Eptesicus nilssonii), a most northern bat species.</title>
        <authorList>
            <person name="Laine V.N."/>
            <person name="Pulliainen A.T."/>
            <person name="Lilley T.M."/>
        </authorList>
    </citation>
    <scope>NUCLEOTIDE SEQUENCE</scope>
    <source>
        <strain evidence="12">BLF_Eptnil</strain>
        <tissue evidence="12">Kidney</tissue>
    </source>
</reference>
<dbReference type="EMBL" id="JAULJE010000004">
    <property type="protein sequence ID" value="KAK1343673.1"/>
    <property type="molecule type" value="Genomic_DNA"/>
</dbReference>
<dbReference type="GO" id="GO:0004807">
    <property type="term" value="F:triose-phosphate isomerase activity"/>
    <property type="evidence" value="ECO:0007669"/>
    <property type="project" value="UniProtKB-EC"/>
</dbReference>
<gene>
    <name evidence="12" type="ORF">QTO34_014226</name>
</gene>
<name>A0AA40I5Z0_CNENI</name>
<dbReference type="GO" id="GO:0008929">
    <property type="term" value="F:methylglyoxal synthase activity"/>
    <property type="evidence" value="ECO:0007669"/>
    <property type="project" value="UniProtKB-EC"/>
</dbReference>
<evidence type="ECO:0000256" key="8">
    <source>
        <dbReference type="ARBA" id="ARBA00022432"/>
    </source>
</evidence>
<evidence type="ECO:0000256" key="2">
    <source>
        <dbReference type="ARBA" id="ARBA00002041"/>
    </source>
</evidence>
<dbReference type="InterPro" id="IPR000652">
    <property type="entry name" value="Triosephosphate_isomerase"/>
</dbReference>
<comment type="similarity">
    <text evidence="5 11">Belongs to the triosephosphate isomerase family.</text>
</comment>
<evidence type="ECO:0000256" key="6">
    <source>
        <dbReference type="ARBA" id="ARBA00011738"/>
    </source>
</evidence>
<comment type="catalytic activity">
    <reaction evidence="1">
        <text>dihydroxyacetone phosphate = methylglyoxal + phosphate</text>
        <dbReference type="Rhea" id="RHEA:17937"/>
        <dbReference type="ChEBI" id="CHEBI:17158"/>
        <dbReference type="ChEBI" id="CHEBI:43474"/>
        <dbReference type="ChEBI" id="CHEBI:57642"/>
        <dbReference type="EC" id="4.2.3.3"/>
    </reaction>
</comment>
<evidence type="ECO:0000256" key="1">
    <source>
        <dbReference type="ARBA" id="ARBA00000726"/>
    </source>
</evidence>
<dbReference type="Pfam" id="PF00121">
    <property type="entry name" value="TIM"/>
    <property type="match status" value="1"/>
</dbReference>
<comment type="function">
    <text evidence="2">Triosephosphate isomerase is an extremely efficient metabolic enzyme that catalyzes the interconversion between dihydroxyacetone phosphate (DHAP) and D-glyceraldehyde-3-phosphate (G3P) in glycolysis and gluconeogenesis.</text>
</comment>
<comment type="pathway">
    <text evidence="11">Carbohydrate biosynthesis; gluconeogenesis.</text>
</comment>
<evidence type="ECO:0000256" key="9">
    <source>
        <dbReference type="ARBA" id="ARBA00023152"/>
    </source>
</evidence>
<keyword evidence="10 11" id="KW-0413">Isomerase</keyword>
<dbReference type="GO" id="GO:0006096">
    <property type="term" value="P:glycolytic process"/>
    <property type="evidence" value="ECO:0007669"/>
    <property type="project" value="UniProtKB-KW"/>
</dbReference>
<evidence type="ECO:0000256" key="5">
    <source>
        <dbReference type="ARBA" id="ARBA00007422"/>
    </source>
</evidence>
<accession>A0AA40I5Z0</accession>
<dbReference type="Proteomes" id="UP001177744">
    <property type="component" value="Unassembled WGS sequence"/>
</dbReference>
<keyword evidence="13" id="KW-1185">Reference proteome</keyword>
<evidence type="ECO:0000256" key="3">
    <source>
        <dbReference type="ARBA" id="ARBA00004104"/>
    </source>
</evidence>
<dbReference type="GO" id="GO:0019563">
    <property type="term" value="P:glycerol catabolic process"/>
    <property type="evidence" value="ECO:0007669"/>
    <property type="project" value="TreeGrafter"/>
</dbReference>
<keyword evidence="9 11" id="KW-0324">Glycolysis</keyword>
<dbReference type="PROSITE" id="PS51440">
    <property type="entry name" value="TIM_2"/>
    <property type="match status" value="1"/>
</dbReference>
<dbReference type="GO" id="GO:0005829">
    <property type="term" value="C:cytosol"/>
    <property type="evidence" value="ECO:0007669"/>
    <property type="project" value="TreeGrafter"/>
</dbReference>
<dbReference type="AlphaFoldDB" id="A0AA40I5Z0"/>
<dbReference type="PANTHER" id="PTHR21139:SF2">
    <property type="entry name" value="TRIOSEPHOSPHATE ISOMERASE"/>
    <property type="match status" value="1"/>
</dbReference>
<protein>
    <recommendedName>
        <fullName evidence="7 11">Triosephosphate isomerase</fullName>
        <ecNumber evidence="11">5.3.1.1</ecNumber>
    </recommendedName>
</protein>
<dbReference type="Gene3D" id="3.20.20.70">
    <property type="entry name" value="Aldolase class I"/>
    <property type="match status" value="1"/>
</dbReference>
<evidence type="ECO:0000256" key="10">
    <source>
        <dbReference type="ARBA" id="ARBA00023235"/>
    </source>
</evidence>
<comment type="pathway">
    <text evidence="4 11">Carbohydrate degradation; glycolysis; D-glyceraldehyde 3-phosphate from glycerone phosphate: step 1/1.</text>
</comment>
<dbReference type="PANTHER" id="PTHR21139">
    <property type="entry name" value="TRIOSEPHOSPHATE ISOMERASE"/>
    <property type="match status" value="1"/>
</dbReference>
<keyword evidence="8 11" id="KW-0312">Gluconeogenesis</keyword>
<organism evidence="12 13">
    <name type="scientific">Cnephaeus nilssonii</name>
    <name type="common">Northern bat</name>
    <name type="synonym">Eptesicus nilssonii</name>
    <dbReference type="NCBI Taxonomy" id="3371016"/>
    <lineage>
        <taxon>Eukaryota</taxon>
        <taxon>Metazoa</taxon>
        <taxon>Chordata</taxon>
        <taxon>Craniata</taxon>
        <taxon>Vertebrata</taxon>
        <taxon>Euteleostomi</taxon>
        <taxon>Mammalia</taxon>
        <taxon>Eutheria</taxon>
        <taxon>Laurasiatheria</taxon>
        <taxon>Chiroptera</taxon>
        <taxon>Yangochiroptera</taxon>
        <taxon>Vespertilionidae</taxon>
        <taxon>Cnephaeus</taxon>
    </lineage>
</organism>
<dbReference type="InterPro" id="IPR035990">
    <property type="entry name" value="TIM_sf"/>
</dbReference>
<evidence type="ECO:0000256" key="4">
    <source>
        <dbReference type="ARBA" id="ARBA00004680"/>
    </source>
</evidence>